<accession>A0A2H1VAJ3</accession>
<gene>
    <name evidence="1" type="ORF">SFRICE_020034</name>
</gene>
<protein>
    <submittedName>
        <fullName evidence="1">SFRICE_020034</fullName>
    </submittedName>
</protein>
<dbReference type="AlphaFoldDB" id="A0A2H1VAJ3"/>
<organism evidence="1">
    <name type="scientific">Spodoptera frugiperda</name>
    <name type="common">Fall armyworm</name>
    <dbReference type="NCBI Taxonomy" id="7108"/>
    <lineage>
        <taxon>Eukaryota</taxon>
        <taxon>Metazoa</taxon>
        <taxon>Ecdysozoa</taxon>
        <taxon>Arthropoda</taxon>
        <taxon>Hexapoda</taxon>
        <taxon>Insecta</taxon>
        <taxon>Pterygota</taxon>
        <taxon>Neoptera</taxon>
        <taxon>Endopterygota</taxon>
        <taxon>Lepidoptera</taxon>
        <taxon>Glossata</taxon>
        <taxon>Ditrysia</taxon>
        <taxon>Noctuoidea</taxon>
        <taxon>Noctuidae</taxon>
        <taxon>Amphipyrinae</taxon>
        <taxon>Spodoptera</taxon>
    </lineage>
</organism>
<proteinExistence type="predicted"/>
<reference evidence="1" key="1">
    <citation type="submission" date="2016-07" db="EMBL/GenBank/DDBJ databases">
        <authorList>
            <person name="Bretaudeau A."/>
        </authorList>
    </citation>
    <scope>NUCLEOTIDE SEQUENCE</scope>
    <source>
        <strain evidence="1">Rice</strain>
        <tissue evidence="1">Whole body</tissue>
    </source>
</reference>
<sequence>MAAGPFITPILLCIRIEISRSSVCAVQRCSARLAKNVNMQTEPPDQTALTSILYLSYWVYTADTTHSSGEARGSVRLLLTKNHPVPTLVFRAGAPVSSLGSPQLRAKYPRCSVNTQSLNKNLKSILQDTSVNYEIRNNNLWITEYNTSYPSGISTAFIQNNVWIIPKCMNNDK</sequence>
<evidence type="ECO:0000313" key="1">
    <source>
        <dbReference type="EMBL" id="SOQ37412.1"/>
    </source>
</evidence>
<dbReference type="EMBL" id="ODYU01001349">
    <property type="protein sequence ID" value="SOQ37412.1"/>
    <property type="molecule type" value="Genomic_DNA"/>
</dbReference>
<name>A0A2H1VAJ3_SPOFR</name>